<protein>
    <submittedName>
        <fullName evidence="2">Uncharacterized protein</fullName>
    </submittedName>
</protein>
<comment type="caution">
    <text evidence="2">The sequence shown here is derived from an EMBL/GenBank/DDBJ whole genome shotgun (WGS) entry which is preliminary data.</text>
</comment>
<feature type="non-terminal residue" evidence="2">
    <location>
        <position position="70"/>
    </location>
</feature>
<dbReference type="AlphaFoldDB" id="A0ABD0N0T9"/>
<evidence type="ECO:0000313" key="2">
    <source>
        <dbReference type="EMBL" id="KAL0154890.1"/>
    </source>
</evidence>
<dbReference type="Proteomes" id="UP001529510">
    <property type="component" value="Unassembled WGS sequence"/>
</dbReference>
<accession>A0ABD0N0T9</accession>
<feature type="region of interest" description="Disordered" evidence="1">
    <location>
        <begin position="1"/>
        <end position="70"/>
    </location>
</feature>
<gene>
    <name evidence="2" type="ORF">M9458_049153</name>
</gene>
<sequence>MQRAGRRPRSNTMVAKVSPVLAQVSPKDDSDKENQHIQPSPQEKSQEVKEEEQPAPQEQSQEMEKTSVIE</sequence>
<evidence type="ECO:0000313" key="3">
    <source>
        <dbReference type="Proteomes" id="UP001529510"/>
    </source>
</evidence>
<evidence type="ECO:0000256" key="1">
    <source>
        <dbReference type="SAM" id="MobiDB-lite"/>
    </source>
</evidence>
<name>A0ABD0N0T9_CIRMR</name>
<feature type="compositionally biased region" description="Basic and acidic residues" evidence="1">
    <location>
        <begin position="26"/>
        <end position="35"/>
    </location>
</feature>
<keyword evidence="3" id="KW-1185">Reference proteome</keyword>
<organism evidence="2 3">
    <name type="scientific">Cirrhinus mrigala</name>
    <name type="common">Mrigala</name>
    <dbReference type="NCBI Taxonomy" id="683832"/>
    <lineage>
        <taxon>Eukaryota</taxon>
        <taxon>Metazoa</taxon>
        <taxon>Chordata</taxon>
        <taxon>Craniata</taxon>
        <taxon>Vertebrata</taxon>
        <taxon>Euteleostomi</taxon>
        <taxon>Actinopterygii</taxon>
        <taxon>Neopterygii</taxon>
        <taxon>Teleostei</taxon>
        <taxon>Ostariophysi</taxon>
        <taxon>Cypriniformes</taxon>
        <taxon>Cyprinidae</taxon>
        <taxon>Labeoninae</taxon>
        <taxon>Labeonini</taxon>
        <taxon>Cirrhinus</taxon>
    </lineage>
</organism>
<dbReference type="EMBL" id="JAMKFB020000025">
    <property type="protein sequence ID" value="KAL0154890.1"/>
    <property type="molecule type" value="Genomic_DNA"/>
</dbReference>
<reference evidence="2 3" key="1">
    <citation type="submission" date="2024-05" db="EMBL/GenBank/DDBJ databases">
        <title>Genome sequencing and assembly of Indian major carp, Cirrhinus mrigala (Hamilton, 1822).</title>
        <authorList>
            <person name="Mohindra V."/>
            <person name="Chowdhury L.M."/>
            <person name="Lal K."/>
            <person name="Jena J.K."/>
        </authorList>
    </citation>
    <scope>NUCLEOTIDE SEQUENCE [LARGE SCALE GENOMIC DNA]</scope>
    <source>
        <strain evidence="2">CM1030</strain>
        <tissue evidence="2">Blood</tissue>
    </source>
</reference>
<proteinExistence type="predicted"/>